<organism evidence="2">
    <name type="scientific">marine sediment metagenome</name>
    <dbReference type="NCBI Taxonomy" id="412755"/>
    <lineage>
        <taxon>unclassified sequences</taxon>
        <taxon>metagenomes</taxon>
        <taxon>ecological metagenomes</taxon>
    </lineage>
</organism>
<feature type="non-terminal residue" evidence="2">
    <location>
        <position position="1"/>
    </location>
</feature>
<dbReference type="AlphaFoldDB" id="A0A0F9AJP5"/>
<proteinExistence type="predicted"/>
<comment type="caution">
    <text evidence="2">The sequence shown here is derived from an EMBL/GenBank/DDBJ whole genome shotgun (WGS) entry which is preliminary data.</text>
</comment>
<name>A0A0F9AJP5_9ZZZZ</name>
<protein>
    <submittedName>
        <fullName evidence="2">Uncharacterized protein</fullName>
    </submittedName>
</protein>
<evidence type="ECO:0000313" key="2">
    <source>
        <dbReference type="EMBL" id="KKL09804.1"/>
    </source>
</evidence>
<dbReference type="EMBL" id="LAZR01042321">
    <property type="protein sequence ID" value="KKL09804.1"/>
    <property type="molecule type" value="Genomic_DNA"/>
</dbReference>
<gene>
    <name evidence="2" type="ORF">LCGC14_2562190</name>
</gene>
<reference evidence="2" key="1">
    <citation type="journal article" date="2015" name="Nature">
        <title>Complex archaea that bridge the gap between prokaryotes and eukaryotes.</title>
        <authorList>
            <person name="Spang A."/>
            <person name="Saw J.H."/>
            <person name="Jorgensen S.L."/>
            <person name="Zaremba-Niedzwiedzka K."/>
            <person name="Martijn J."/>
            <person name="Lind A.E."/>
            <person name="van Eijk R."/>
            <person name="Schleper C."/>
            <person name="Guy L."/>
            <person name="Ettema T.J."/>
        </authorList>
    </citation>
    <scope>NUCLEOTIDE SEQUENCE</scope>
</reference>
<feature type="compositionally biased region" description="Basic residues" evidence="1">
    <location>
        <begin position="25"/>
        <end position="41"/>
    </location>
</feature>
<sequence length="57" mass="6306">TANKLGTLAENLKDELGASDTGNGKAKKQKKKEKKNGKSKPIRKEETQEELIINKIL</sequence>
<evidence type="ECO:0000256" key="1">
    <source>
        <dbReference type="SAM" id="MobiDB-lite"/>
    </source>
</evidence>
<feature type="region of interest" description="Disordered" evidence="1">
    <location>
        <begin position="1"/>
        <end position="46"/>
    </location>
</feature>
<accession>A0A0F9AJP5</accession>